<comment type="similarity">
    <text evidence="1">Belongs to the protein-tyrosine phosphatase family. Non-receptor class subfamily.</text>
</comment>
<dbReference type="Pfam" id="PF00102">
    <property type="entry name" value="Y_phosphatase"/>
    <property type="match status" value="1"/>
</dbReference>
<feature type="compositionally biased region" description="Low complexity" evidence="2">
    <location>
        <begin position="428"/>
        <end position="442"/>
    </location>
</feature>
<dbReference type="SMART" id="SM00404">
    <property type="entry name" value="PTPc_motif"/>
    <property type="match status" value="1"/>
</dbReference>
<dbReference type="AlphaFoldDB" id="A0A1Q3AGR9"/>
<dbReference type="PROSITE" id="PS50056">
    <property type="entry name" value="TYR_PHOSPHATASE_2"/>
    <property type="match status" value="1"/>
</dbReference>
<dbReference type="GO" id="GO:0004725">
    <property type="term" value="F:protein tyrosine phosphatase activity"/>
    <property type="evidence" value="ECO:0007669"/>
    <property type="project" value="InterPro"/>
</dbReference>
<evidence type="ECO:0000313" key="6">
    <source>
        <dbReference type="Proteomes" id="UP000187013"/>
    </source>
</evidence>
<dbReference type="Proteomes" id="UP000187013">
    <property type="component" value="Unassembled WGS sequence"/>
</dbReference>
<dbReference type="PRINTS" id="PR00700">
    <property type="entry name" value="PRTYPHPHTASE"/>
</dbReference>
<name>A0A1Q3AGR9_ZYGRO</name>
<feature type="domain" description="Tyrosine specific protein phosphatases" evidence="4">
    <location>
        <begin position="785"/>
        <end position="852"/>
    </location>
</feature>
<evidence type="ECO:0000259" key="4">
    <source>
        <dbReference type="PROSITE" id="PS50056"/>
    </source>
</evidence>
<reference evidence="5 6" key="1">
    <citation type="submission" date="2016-08" db="EMBL/GenBank/DDBJ databases">
        <title>Draft genome sequence of allopolyploid Zygosaccharomyces rouxii.</title>
        <authorList>
            <person name="Watanabe J."/>
            <person name="Uehara K."/>
            <person name="Mogi Y."/>
            <person name="Tsukioka Y."/>
        </authorList>
    </citation>
    <scope>NUCLEOTIDE SEQUENCE [LARGE SCALE GENOMIC DNA]</scope>
    <source>
        <strain evidence="5 6">NBRC 110957</strain>
    </source>
</reference>
<dbReference type="InterPro" id="IPR029021">
    <property type="entry name" value="Prot-tyrosine_phosphatase-like"/>
</dbReference>
<feature type="compositionally biased region" description="Polar residues" evidence="2">
    <location>
        <begin position="461"/>
        <end position="474"/>
    </location>
</feature>
<proteinExistence type="inferred from homology"/>
<dbReference type="PROSITE" id="PS00383">
    <property type="entry name" value="TYR_PHOSPHATASE_1"/>
    <property type="match status" value="1"/>
</dbReference>
<accession>A0A1Q3AGR9</accession>
<feature type="compositionally biased region" description="Low complexity" evidence="2">
    <location>
        <begin position="21"/>
        <end position="53"/>
    </location>
</feature>
<dbReference type="Gene3D" id="3.90.190.10">
    <property type="entry name" value="Protein tyrosine phosphatase superfamily"/>
    <property type="match status" value="1"/>
</dbReference>
<dbReference type="SMART" id="SM00194">
    <property type="entry name" value="PTPc"/>
    <property type="match status" value="1"/>
</dbReference>
<dbReference type="OrthoDB" id="6058203at2759"/>
<evidence type="ECO:0000259" key="3">
    <source>
        <dbReference type="PROSITE" id="PS50055"/>
    </source>
</evidence>
<dbReference type="PROSITE" id="PS50055">
    <property type="entry name" value="TYR_PHOSPHATASE_PTP"/>
    <property type="match status" value="1"/>
</dbReference>
<dbReference type="InterPro" id="IPR000242">
    <property type="entry name" value="PTP_cat"/>
</dbReference>
<dbReference type="InterPro" id="IPR003595">
    <property type="entry name" value="Tyr_Pase_cat"/>
</dbReference>
<evidence type="ECO:0000313" key="5">
    <source>
        <dbReference type="EMBL" id="GAV54937.1"/>
    </source>
</evidence>
<gene>
    <name evidence="5" type="ORF">ZYGR_0AS02600</name>
</gene>
<feature type="domain" description="Tyrosine-protein phosphatase" evidence="3">
    <location>
        <begin position="504"/>
        <end position="861"/>
    </location>
</feature>
<feature type="compositionally biased region" description="Low complexity" evidence="2">
    <location>
        <begin position="533"/>
        <end position="544"/>
    </location>
</feature>
<dbReference type="PANTHER" id="PTHR19134:SF561">
    <property type="entry name" value="PROTEIN TYROSINE PHOSPHATASE 36E, ISOFORM A"/>
    <property type="match status" value="1"/>
</dbReference>
<evidence type="ECO:0000256" key="2">
    <source>
        <dbReference type="SAM" id="MobiDB-lite"/>
    </source>
</evidence>
<dbReference type="PANTHER" id="PTHR19134">
    <property type="entry name" value="RECEPTOR-TYPE TYROSINE-PROTEIN PHOSPHATASE"/>
    <property type="match status" value="1"/>
</dbReference>
<feature type="region of interest" description="Disordered" evidence="2">
    <location>
        <begin position="16"/>
        <end position="53"/>
    </location>
</feature>
<organism evidence="5 6">
    <name type="scientific">Zygosaccharomyces rouxii</name>
    <dbReference type="NCBI Taxonomy" id="4956"/>
    <lineage>
        <taxon>Eukaryota</taxon>
        <taxon>Fungi</taxon>
        <taxon>Dikarya</taxon>
        <taxon>Ascomycota</taxon>
        <taxon>Saccharomycotina</taxon>
        <taxon>Saccharomycetes</taxon>
        <taxon>Saccharomycetales</taxon>
        <taxon>Saccharomycetaceae</taxon>
        <taxon>Zygosaccharomyces</taxon>
    </lineage>
</organism>
<dbReference type="InterPro" id="IPR016130">
    <property type="entry name" value="Tyr_Pase_AS"/>
</dbReference>
<sequence length="877" mass="98668">MTVVALDCGRMTENNVNGIANGSSRSSSINTNDASSSYSTTPTTTNTHTNNPNMNIYSANDVIRTTGNGTFTNGGGIPRITPRDGRGPFLSIGSKGKETVDLLTSKDHQIDGLQRCHNIHEVKIGNDVSDKTILIFDLTTNGFLLSPAAARQLPSFDETVDENCACVNGEVYRIHLSLPSTLVRRPKFDFEKLLQTVIDDSKRSKLINLIENCSTFLFYDGSSTISSCCIPTFYLIKKFSVFLREKLGKNQVRLYILEKMDKSVIQNLGNEGIGKGNSTNGEKKTVTSTKACPPKKLNLSIKILPKTTDKMFIQSIKKDTVHYSPTSLRRFFKFNIPKEIDYNDEILPNWLKPFSDKNNADAILQKLLANFEFLENLELQRLEKGLTTETGNVNGKSFKNLQDSASYHKIYSLSNLQREFNKQKRLTSSRQPSGLSSSSTASPVEPISNLKVCIPLPSSTGTAPNNNKIDNNHLSPHVDNDSSESLLTPMDSYEMSQGIQAFTKNRYSNILPYEHSRVKLQPSPIGGPTGGINYSAANNNNSPNITVKPPRQGSGEKVPSNNNNRKRRSSSLSYFSQNQDVSNEKVQDINENNKENFSDYFNANYLRIPQVNSDFNYIATQAPLPATVDDFWKVVSTNQVKVIISLNSTDELYMRKWDIYWNNNRSNRKYNVDIVDTFENACNVEGCILRIFKFYKNGDEADESAKTTVFQLQYTKWLDSCGIVMEDIVSLCRIKNMLLHNPSVLLTDMRNGNSENTEKYSNHAWAKELLHSKETDPLGTFRKSPVLVHCSAGCGRTGVFITLDFILNVLTEPTNRSNSIDVWNMHHDLIFIAVNELRKQRISMVQNLTQYITCYESLLNYFALNRRKERGLVEQSL</sequence>
<evidence type="ECO:0000256" key="1">
    <source>
        <dbReference type="ARBA" id="ARBA00009649"/>
    </source>
</evidence>
<dbReference type="InterPro" id="IPR000387">
    <property type="entry name" value="Tyr_Pase_dom"/>
</dbReference>
<feature type="region of interest" description="Disordered" evidence="2">
    <location>
        <begin position="521"/>
        <end position="586"/>
    </location>
</feature>
<dbReference type="EMBL" id="BDGX01000045">
    <property type="protein sequence ID" value="GAV54937.1"/>
    <property type="molecule type" value="Genomic_DNA"/>
</dbReference>
<dbReference type="SUPFAM" id="SSF52799">
    <property type="entry name" value="(Phosphotyrosine protein) phosphatases II"/>
    <property type="match status" value="1"/>
</dbReference>
<feature type="compositionally biased region" description="Polar residues" evidence="2">
    <location>
        <begin position="572"/>
        <end position="581"/>
    </location>
</feature>
<feature type="region of interest" description="Disordered" evidence="2">
    <location>
        <begin position="422"/>
        <end position="443"/>
    </location>
</feature>
<feature type="region of interest" description="Disordered" evidence="2">
    <location>
        <begin position="461"/>
        <end position="488"/>
    </location>
</feature>
<comment type="caution">
    <text evidence="5">The sequence shown here is derived from an EMBL/GenBank/DDBJ whole genome shotgun (WGS) entry which is preliminary data.</text>
</comment>
<dbReference type="InterPro" id="IPR050348">
    <property type="entry name" value="Protein-Tyr_Phosphatase"/>
</dbReference>
<protein>
    <submittedName>
        <fullName evidence="5">Uncharacterized protein</fullName>
    </submittedName>
</protein>